<keyword evidence="3" id="KW-1003">Cell membrane</keyword>
<evidence type="ECO:0000256" key="6">
    <source>
        <dbReference type="ARBA" id="ARBA00023136"/>
    </source>
</evidence>
<dbReference type="GO" id="GO:0022857">
    <property type="term" value="F:transmembrane transporter activity"/>
    <property type="evidence" value="ECO:0007669"/>
    <property type="project" value="InterPro"/>
</dbReference>
<keyword evidence="5 10" id="KW-1133">Transmembrane helix</keyword>
<proteinExistence type="inferred from homology"/>
<comment type="subcellular location">
    <subcellularLocation>
        <location evidence="1 9">Cell membrane</location>
        <topology evidence="1 9">Multi-pass membrane protein</topology>
    </subcellularLocation>
</comment>
<evidence type="ECO:0000256" key="7">
    <source>
        <dbReference type="ARBA" id="ARBA00038151"/>
    </source>
</evidence>
<evidence type="ECO:0000256" key="4">
    <source>
        <dbReference type="ARBA" id="ARBA00022692"/>
    </source>
</evidence>
<keyword evidence="4 9" id="KW-0812">Transmembrane</keyword>
<evidence type="ECO:0000256" key="10">
    <source>
        <dbReference type="SAM" id="Phobius"/>
    </source>
</evidence>
<dbReference type="SUPFAM" id="SSF103481">
    <property type="entry name" value="Multidrug resistance efflux transporter EmrE"/>
    <property type="match status" value="1"/>
</dbReference>
<keyword evidence="2" id="KW-0813">Transport</keyword>
<dbReference type="InterPro" id="IPR037185">
    <property type="entry name" value="EmrE-like"/>
</dbReference>
<evidence type="ECO:0000256" key="8">
    <source>
        <dbReference type="ARBA" id="ARBA00039168"/>
    </source>
</evidence>
<dbReference type="GO" id="GO:0005886">
    <property type="term" value="C:plasma membrane"/>
    <property type="evidence" value="ECO:0007669"/>
    <property type="project" value="UniProtKB-SubCell"/>
</dbReference>
<comment type="similarity">
    <text evidence="7">Belongs to the drug/metabolite transporter (DMT) superfamily. Small multidrug resistance (SMR) (TC 2.A.7.1) family. Gdx/SugE subfamily.</text>
</comment>
<reference evidence="11 12" key="1">
    <citation type="submission" date="2018-05" db="EMBL/GenBank/DDBJ databases">
        <title>Genomic Encyclopedia of Type Strains, Phase IV (KMG-IV): sequencing the most valuable type-strain genomes for metagenomic binning, comparative biology and taxonomic classification.</title>
        <authorList>
            <person name="Goeker M."/>
        </authorList>
    </citation>
    <scope>NUCLEOTIDE SEQUENCE [LARGE SCALE GENOMIC DNA]</scope>
    <source>
        <strain evidence="11 12">DSM 3183</strain>
    </source>
</reference>
<evidence type="ECO:0000256" key="5">
    <source>
        <dbReference type="ARBA" id="ARBA00022989"/>
    </source>
</evidence>
<feature type="transmembrane region" description="Helical" evidence="10">
    <location>
        <begin position="84"/>
        <end position="104"/>
    </location>
</feature>
<evidence type="ECO:0000256" key="1">
    <source>
        <dbReference type="ARBA" id="ARBA00004651"/>
    </source>
</evidence>
<dbReference type="OrthoDB" id="9808638at2"/>
<accession>A0A2V3VBM8</accession>
<dbReference type="Gene3D" id="1.10.3730.20">
    <property type="match status" value="1"/>
</dbReference>
<dbReference type="PANTHER" id="PTHR30561">
    <property type="entry name" value="SMR FAMILY PROTON-DEPENDENT DRUG EFFLUX TRANSPORTER SUGE"/>
    <property type="match status" value="1"/>
</dbReference>
<comment type="caution">
    <text evidence="11">The sequence shown here is derived from an EMBL/GenBank/DDBJ whole genome shotgun (WGS) entry which is preliminary data.</text>
</comment>
<evidence type="ECO:0000313" key="11">
    <source>
        <dbReference type="EMBL" id="PXW79153.1"/>
    </source>
</evidence>
<gene>
    <name evidence="11" type="ORF">C7451_101216</name>
</gene>
<name>A0A2V3VBM8_9SPHN</name>
<sequence>MGPWLTLVAAGLFEVGFTTCLRYADGFRNMAWTAGFIVCVILSFTLLDKAAKAIPLGTAYAVWVGIGAVGTLAVGVATGDETLGLVRLALVIGLIGCVVGLKFAGQH</sequence>
<dbReference type="FunFam" id="1.10.3730.20:FF:000001">
    <property type="entry name" value="Quaternary ammonium compound resistance transporter SugE"/>
    <property type="match status" value="1"/>
</dbReference>
<dbReference type="Proteomes" id="UP000248014">
    <property type="component" value="Unassembled WGS sequence"/>
</dbReference>
<dbReference type="GO" id="GO:1990961">
    <property type="term" value="P:xenobiotic detoxification by transmembrane export across the plasma membrane"/>
    <property type="evidence" value="ECO:0007669"/>
    <property type="project" value="UniProtKB-ARBA"/>
</dbReference>
<dbReference type="InterPro" id="IPR000390">
    <property type="entry name" value="Small_drug/metabolite_transptr"/>
</dbReference>
<dbReference type="AlphaFoldDB" id="A0A2V3VBM8"/>
<feature type="transmembrane region" description="Helical" evidence="10">
    <location>
        <begin position="30"/>
        <end position="47"/>
    </location>
</feature>
<feature type="transmembrane region" description="Helical" evidence="10">
    <location>
        <begin position="59"/>
        <end position="78"/>
    </location>
</feature>
<dbReference type="RefSeq" id="WP_110297124.1">
    <property type="nucleotide sequence ID" value="NZ_QJJM01000001.1"/>
</dbReference>
<evidence type="ECO:0000256" key="9">
    <source>
        <dbReference type="RuleBase" id="RU003942"/>
    </source>
</evidence>
<dbReference type="Pfam" id="PF00893">
    <property type="entry name" value="Multi_Drug_Res"/>
    <property type="match status" value="1"/>
</dbReference>
<evidence type="ECO:0000313" key="12">
    <source>
        <dbReference type="Proteomes" id="UP000248014"/>
    </source>
</evidence>
<keyword evidence="6 10" id="KW-0472">Membrane</keyword>
<protein>
    <recommendedName>
        <fullName evidence="8">Guanidinium exporter</fullName>
    </recommendedName>
</protein>
<organism evidence="11 12">
    <name type="scientific">Blastomonas natatoria</name>
    <dbReference type="NCBI Taxonomy" id="34015"/>
    <lineage>
        <taxon>Bacteria</taxon>
        <taxon>Pseudomonadati</taxon>
        <taxon>Pseudomonadota</taxon>
        <taxon>Alphaproteobacteria</taxon>
        <taxon>Sphingomonadales</taxon>
        <taxon>Sphingomonadaceae</taxon>
        <taxon>Blastomonas</taxon>
    </lineage>
</organism>
<keyword evidence="12" id="KW-1185">Reference proteome</keyword>
<dbReference type="PANTHER" id="PTHR30561:SF0">
    <property type="entry name" value="GUANIDINIUM EXPORTER"/>
    <property type="match status" value="1"/>
</dbReference>
<dbReference type="EMBL" id="QJJM01000001">
    <property type="protein sequence ID" value="PXW79153.1"/>
    <property type="molecule type" value="Genomic_DNA"/>
</dbReference>
<evidence type="ECO:0000256" key="2">
    <source>
        <dbReference type="ARBA" id="ARBA00022448"/>
    </source>
</evidence>
<dbReference type="InterPro" id="IPR045324">
    <property type="entry name" value="Small_multidrug_res"/>
</dbReference>
<evidence type="ECO:0000256" key="3">
    <source>
        <dbReference type="ARBA" id="ARBA00022475"/>
    </source>
</evidence>